<dbReference type="GO" id="GO:0042276">
    <property type="term" value="P:error-prone translesion synthesis"/>
    <property type="evidence" value="ECO:0007669"/>
    <property type="project" value="TreeGrafter"/>
</dbReference>
<dbReference type="EMBL" id="BONQ01000077">
    <property type="protein sequence ID" value="GIG46825.1"/>
    <property type="molecule type" value="Genomic_DNA"/>
</dbReference>
<dbReference type="GO" id="GO:0005829">
    <property type="term" value="C:cytosol"/>
    <property type="evidence" value="ECO:0007669"/>
    <property type="project" value="TreeGrafter"/>
</dbReference>
<comment type="caution">
    <text evidence="5">The sequence shown here is derived from an EMBL/GenBank/DDBJ whole genome shotgun (WGS) entry which is preliminary data.</text>
</comment>
<dbReference type="Pfam" id="PF11799">
    <property type="entry name" value="IMS_C"/>
    <property type="match status" value="1"/>
</dbReference>
<dbReference type="InterPro" id="IPR043502">
    <property type="entry name" value="DNA/RNA_pol_sf"/>
</dbReference>
<dbReference type="PANTHER" id="PTHR11076:SF33">
    <property type="entry name" value="DNA POLYMERASE KAPPA"/>
    <property type="match status" value="1"/>
</dbReference>
<protein>
    <submittedName>
        <fullName evidence="5">DNA polymerase IV</fullName>
    </submittedName>
</protein>
<dbReference type="GO" id="GO:0003684">
    <property type="term" value="F:damaged DNA binding"/>
    <property type="evidence" value="ECO:0007669"/>
    <property type="project" value="InterPro"/>
</dbReference>
<dbReference type="RefSeq" id="WP_203848579.1">
    <property type="nucleotide sequence ID" value="NZ_BAAAVW010000016.1"/>
</dbReference>
<feature type="domain" description="UmuC" evidence="4">
    <location>
        <begin position="5"/>
        <end position="184"/>
    </location>
</feature>
<evidence type="ECO:0000256" key="2">
    <source>
        <dbReference type="ARBA" id="ARBA00025589"/>
    </source>
</evidence>
<dbReference type="NCBIfam" id="NF002883">
    <property type="entry name" value="PRK03352.1"/>
    <property type="match status" value="1"/>
</dbReference>
<dbReference type="GO" id="GO:0009432">
    <property type="term" value="P:SOS response"/>
    <property type="evidence" value="ECO:0007669"/>
    <property type="project" value="TreeGrafter"/>
</dbReference>
<proteinExistence type="inferred from homology"/>
<comment type="similarity">
    <text evidence="1">Belongs to the DNA polymerase type-Y family.</text>
</comment>
<dbReference type="Gene3D" id="3.30.70.270">
    <property type="match status" value="1"/>
</dbReference>
<dbReference type="Proteomes" id="UP000660611">
    <property type="component" value="Unassembled WGS sequence"/>
</dbReference>
<dbReference type="Pfam" id="PF00817">
    <property type="entry name" value="IMS"/>
    <property type="match status" value="1"/>
</dbReference>
<dbReference type="SUPFAM" id="SSF56672">
    <property type="entry name" value="DNA/RNA polymerases"/>
    <property type="match status" value="1"/>
</dbReference>
<evidence type="ECO:0000256" key="1">
    <source>
        <dbReference type="ARBA" id="ARBA00010945"/>
    </source>
</evidence>
<organism evidence="5 6">
    <name type="scientific">Dactylosporangium siamense</name>
    <dbReference type="NCBI Taxonomy" id="685454"/>
    <lineage>
        <taxon>Bacteria</taxon>
        <taxon>Bacillati</taxon>
        <taxon>Actinomycetota</taxon>
        <taxon>Actinomycetes</taxon>
        <taxon>Micromonosporales</taxon>
        <taxon>Micromonosporaceae</taxon>
        <taxon>Dactylosporangium</taxon>
    </lineage>
</organism>
<keyword evidence="6" id="KW-1185">Reference proteome</keyword>
<evidence type="ECO:0000256" key="3">
    <source>
        <dbReference type="ARBA" id="ARBA00049244"/>
    </source>
</evidence>
<dbReference type="PANTHER" id="PTHR11076">
    <property type="entry name" value="DNA REPAIR POLYMERASE UMUC / TRANSFERASE FAMILY MEMBER"/>
    <property type="match status" value="1"/>
</dbReference>
<dbReference type="InterPro" id="IPR050116">
    <property type="entry name" value="DNA_polymerase-Y"/>
</dbReference>
<sequence length="346" mass="36753">MSWWLLHVDLDQFIAAVEILRRPELRGRPVVVGGDGDPTRARQVVATASYEARAFGVRSGIPLRVAARRCPDAVFLPSDPPAYRAASADVMATLARFPVQLQVYGWDEAFLGAETGDPMALAADVRRAVLDETGLSCAVGVGDNKLTAKHAARFAKPGGIHQLTAGTWMAAMGAKPAAELWGIGPKTTKKLTALGLHTVADLAGADPATLTEHLGANAGGWLLLSARGTGETTVDTTPWVARSRSRETTFAADLTDRASVAQQVAALARALGADVVADGRRVTHVAVKVRFSSFFTPTRVMKLRAGPTTDLDEIERAAMTVLDKFDLDGARPVRLVGVRTDLAMDP</sequence>
<dbReference type="InterPro" id="IPR022880">
    <property type="entry name" value="DNApol_IV"/>
</dbReference>
<accession>A0A919UCP5</accession>
<dbReference type="InterPro" id="IPR043128">
    <property type="entry name" value="Rev_trsase/Diguanyl_cyclase"/>
</dbReference>
<dbReference type="AlphaFoldDB" id="A0A919UCP5"/>
<dbReference type="InterPro" id="IPR017961">
    <property type="entry name" value="DNA_pol_Y-fam_little_finger"/>
</dbReference>
<evidence type="ECO:0000313" key="5">
    <source>
        <dbReference type="EMBL" id="GIG46825.1"/>
    </source>
</evidence>
<evidence type="ECO:0000259" key="4">
    <source>
        <dbReference type="PROSITE" id="PS50173"/>
    </source>
</evidence>
<dbReference type="InterPro" id="IPR001126">
    <property type="entry name" value="UmuC"/>
</dbReference>
<dbReference type="SUPFAM" id="SSF100879">
    <property type="entry name" value="Lesion bypass DNA polymerase (Y-family), little finger domain"/>
    <property type="match status" value="1"/>
</dbReference>
<reference evidence="5" key="1">
    <citation type="submission" date="2021-01" db="EMBL/GenBank/DDBJ databases">
        <title>Whole genome shotgun sequence of Dactylosporangium siamense NBRC 106093.</title>
        <authorList>
            <person name="Komaki H."/>
            <person name="Tamura T."/>
        </authorList>
    </citation>
    <scope>NUCLEOTIDE SEQUENCE</scope>
    <source>
        <strain evidence="5">NBRC 106093</strain>
    </source>
</reference>
<evidence type="ECO:0000313" key="6">
    <source>
        <dbReference type="Proteomes" id="UP000660611"/>
    </source>
</evidence>
<dbReference type="Gene3D" id="3.30.1490.100">
    <property type="entry name" value="DNA polymerase, Y-family, little finger domain"/>
    <property type="match status" value="1"/>
</dbReference>
<comment type="catalytic activity">
    <reaction evidence="3">
        <text>DNA(n) + a 2'-deoxyribonucleoside 5'-triphosphate = DNA(n+1) + diphosphate</text>
        <dbReference type="Rhea" id="RHEA:22508"/>
        <dbReference type="Rhea" id="RHEA-COMP:17339"/>
        <dbReference type="Rhea" id="RHEA-COMP:17340"/>
        <dbReference type="ChEBI" id="CHEBI:33019"/>
        <dbReference type="ChEBI" id="CHEBI:61560"/>
        <dbReference type="ChEBI" id="CHEBI:173112"/>
        <dbReference type="EC" id="2.7.7.7"/>
    </reaction>
</comment>
<dbReference type="Gene3D" id="1.10.150.20">
    <property type="entry name" value="5' to 3' exonuclease, C-terminal subdomain"/>
    <property type="match status" value="1"/>
</dbReference>
<dbReference type="GO" id="GO:0003887">
    <property type="term" value="F:DNA-directed DNA polymerase activity"/>
    <property type="evidence" value="ECO:0007669"/>
    <property type="project" value="UniProtKB-EC"/>
</dbReference>
<dbReference type="InterPro" id="IPR036775">
    <property type="entry name" value="DNA_pol_Y-fam_lit_finger_sf"/>
</dbReference>
<name>A0A919UCP5_9ACTN</name>
<dbReference type="Gene3D" id="3.40.1170.60">
    <property type="match status" value="1"/>
</dbReference>
<dbReference type="CDD" id="cd03586">
    <property type="entry name" value="PolY_Pol_IV_kappa"/>
    <property type="match status" value="1"/>
</dbReference>
<gene>
    <name evidence="5" type="primary">dinB_1</name>
    <name evidence="5" type="ORF">Dsi01nite_048660</name>
</gene>
<dbReference type="GO" id="GO:0006281">
    <property type="term" value="P:DNA repair"/>
    <property type="evidence" value="ECO:0007669"/>
    <property type="project" value="InterPro"/>
</dbReference>
<dbReference type="PROSITE" id="PS50173">
    <property type="entry name" value="UMUC"/>
    <property type="match status" value="1"/>
</dbReference>
<comment type="function">
    <text evidence="2">Poorly processive, error-prone DNA polymerase involved in untargeted mutagenesis. Copies undamaged DNA at stalled replication forks, which arise in vivo from mismatched or misaligned primer ends. These misaligned primers can be extended by PolIV. Exhibits no 3'-5' exonuclease (proofreading) activity. May be involved in translesional synthesis, in conjunction with the beta clamp from PolIII.</text>
</comment>